<dbReference type="EMBL" id="CP162601">
    <property type="protein sequence ID" value="XDK25055.1"/>
    <property type="molecule type" value="Genomic_DNA"/>
</dbReference>
<dbReference type="KEGG" id="vih:AB0763_13145"/>
<dbReference type="PANTHER" id="PTHR10983:SF15">
    <property type="entry name" value="ACYLTRANSFERASE YIHG-RELATED"/>
    <property type="match status" value="1"/>
</dbReference>
<dbReference type="PANTHER" id="PTHR10983">
    <property type="entry name" value="1-ACYLGLYCEROL-3-PHOSPHATE ACYLTRANSFERASE-RELATED"/>
    <property type="match status" value="1"/>
</dbReference>
<evidence type="ECO:0000256" key="1">
    <source>
        <dbReference type="SAM" id="Phobius"/>
    </source>
</evidence>
<organism evidence="3">
    <name type="scientific">Vibrio sp. HB236076</name>
    <dbReference type="NCBI Taxonomy" id="3232307"/>
    <lineage>
        <taxon>Bacteria</taxon>
        <taxon>Pseudomonadati</taxon>
        <taxon>Pseudomonadota</taxon>
        <taxon>Gammaproteobacteria</taxon>
        <taxon>Vibrionales</taxon>
        <taxon>Vibrionaceae</taxon>
        <taxon>Vibrio</taxon>
    </lineage>
</organism>
<dbReference type="NCBIfam" id="NF010621">
    <property type="entry name" value="PRK14014.1"/>
    <property type="match status" value="1"/>
</dbReference>
<reference evidence="3" key="1">
    <citation type="submission" date="2024-07" db="EMBL/GenBank/DDBJ databases">
        <title>Genome Analysis of a Potential Novel Vibrio Species Secreting pH- and Thermo-stable Alginate Lyase and its Application in Producing Alginate Oligosaccharides.</title>
        <authorList>
            <person name="Huang H."/>
            <person name="Bao K."/>
        </authorList>
    </citation>
    <scope>NUCLEOTIDE SEQUENCE</scope>
    <source>
        <strain evidence="3">HB236076</strain>
    </source>
</reference>
<feature type="domain" description="Phospholipid/glycerol acyltransferase" evidence="2">
    <location>
        <begin position="84"/>
        <end position="226"/>
    </location>
</feature>
<keyword evidence="1" id="KW-1133">Transmembrane helix</keyword>
<gene>
    <name evidence="3" type="ORF">AB0763_13145</name>
</gene>
<dbReference type="EC" id="2.3.-.-" evidence="3"/>
<sequence>MSYFILLFNAVLVIANTAVFSLLICLVAVLKFALPIPAWRGLMTRLADGWMWCWATVNHGVLALSNRVDWQLNCPEGLSKRAWYLLICNHLSWTDIVVLCCVFRNQIPMPKFFLKQQLRYVPFVGMACWALNMPFMRRYSRAYLLRHPEKKGQDLEATRRACLQFRHHPTTVVNYVEGTRYTPQKRISSQSPYRHVLAPKSGGIGYAMSTMGEQFNAVIDVTLAYPDNRDTPFRDLLMGKMTRIVVDVQVRSVDPIQGNYFTDKQFKRHFQAWLHQVWQDKDEHLDRVYNDQHVACSTDCEAIKNSPQ</sequence>
<dbReference type="Pfam" id="PF01553">
    <property type="entry name" value="Acyltransferase"/>
    <property type="match status" value="1"/>
</dbReference>
<dbReference type="SMART" id="SM00563">
    <property type="entry name" value="PlsC"/>
    <property type="match status" value="1"/>
</dbReference>
<feature type="transmembrane region" description="Helical" evidence="1">
    <location>
        <begin position="6"/>
        <end position="30"/>
    </location>
</feature>
<keyword evidence="3" id="KW-0012">Acyltransferase</keyword>
<dbReference type="GO" id="GO:0016746">
    <property type="term" value="F:acyltransferase activity"/>
    <property type="evidence" value="ECO:0007669"/>
    <property type="project" value="UniProtKB-KW"/>
</dbReference>
<evidence type="ECO:0000313" key="3">
    <source>
        <dbReference type="EMBL" id="XDK25055.1"/>
    </source>
</evidence>
<dbReference type="RefSeq" id="WP_306102254.1">
    <property type="nucleotide sequence ID" value="NZ_CP162601.1"/>
</dbReference>
<dbReference type="CDD" id="cd07990">
    <property type="entry name" value="LPLAT_LCLAT1-like"/>
    <property type="match status" value="1"/>
</dbReference>
<evidence type="ECO:0000259" key="2">
    <source>
        <dbReference type="SMART" id="SM00563"/>
    </source>
</evidence>
<dbReference type="GO" id="GO:0005886">
    <property type="term" value="C:plasma membrane"/>
    <property type="evidence" value="ECO:0007669"/>
    <property type="project" value="TreeGrafter"/>
</dbReference>
<accession>A0AB39HER2</accession>
<keyword evidence="1" id="KW-0812">Transmembrane</keyword>
<dbReference type="SUPFAM" id="SSF69593">
    <property type="entry name" value="Glycerol-3-phosphate (1)-acyltransferase"/>
    <property type="match status" value="1"/>
</dbReference>
<keyword evidence="3" id="KW-0808">Transferase</keyword>
<proteinExistence type="predicted"/>
<protein>
    <submittedName>
        <fullName evidence="3">Acyltransferase</fullName>
        <ecNumber evidence="3">2.3.-.-</ecNumber>
    </submittedName>
</protein>
<name>A0AB39HER2_9VIBR</name>
<dbReference type="AlphaFoldDB" id="A0AB39HER2"/>
<dbReference type="InterPro" id="IPR002123">
    <property type="entry name" value="Plipid/glycerol_acylTrfase"/>
</dbReference>
<keyword evidence="1" id="KW-0472">Membrane</keyword>